<reference evidence="3 5" key="2">
    <citation type="submission" date="2019-04" db="EMBL/GenBank/DDBJ databases">
        <authorList>
            <person name="Schori C."/>
            <person name="Ahrens C."/>
        </authorList>
    </citation>
    <scope>NUCLEOTIDE SEQUENCE [LARGE SCALE GENOMIC DNA]</scope>
    <source>
        <strain evidence="3 5">DSM 2950</strain>
    </source>
</reference>
<sequence length="199" mass="21594">MKKGMKRFLGIVLAMVMMLSMSLTAFAATPNANGDITVPVTVTIEDMPDASLLPAGYTGPTTAGDLFNSTVTLNRQEFVQAMDFILGTDVPMVLTGNDEYIQSVDGLANIDVEFGANYYKGYSWMIYMKAGNSVELVGTVPSWTTAPTANSWFESPLNAANVTLDGSQFFPYTYGDNTAGFATSVEGIILKYVYTEMTW</sequence>
<dbReference type="GeneID" id="75053086"/>
<keyword evidence="1" id="KW-0732">Signal</keyword>
<dbReference type="Proteomes" id="UP000515789">
    <property type="component" value="Chromosome"/>
</dbReference>
<evidence type="ECO:0000313" key="5">
    <source>
        <dbReference type="Proteomes" id="UP000515789"/>
    </source>
</evidence>
<proteinExistence type="predicted"/>
<feature type="chain" id="PRO_5036118494" evidence="1">
    <location>
        <begin position="28"/>
        <end position="199"/>
    </location>
</feature>
<dbReference type="Proteomes" id="UP000289794">
    <property type="component" value="Chromosome"/>
</dbReference>
<dbReference type="EMBL" id="CP039126">
    <property type="protein sequence ID" value="QMW76258.1"/>
    <property type="molecule type" value="Genomic_DNA"/>
</dbReference>
<reference evidence="2 4" key="1">
    <citation type="submission" date="2019-01" db="EMBL/GenBank/DDBJ databases">
        <title>PMF-metabolizing Aryl O-demethylase.</title>
        <authorList>
            <person name="Kim M."/>
        </authorList>
    </citation>
    <scope>NUCLEOTIDE SEQUENCE [LARGE SCALE GENOMIC DNA]</scope>
    <source>
        <strain evidence="2 4">PMF1</strain>
    </source>
</reference>
<dbReference type="EMBL" id="CP035945">
    <property type="protein sequence ID" value="QBE95876.1"/>
    <property type="molecule type" value="Genomic_DNA"/>
</dbReference>
<protein>
    <submittedName>
        <fullName evidence="2">Uncharacterized protein</fullName>
    </submittedName>
</protein>
<name>A0A4P6LV14_9FIRM</name>
<evidence type="ECO:0000256" key="1">
    <source>
        <dbReference type="SAM" id="SignalP"/>
    </source>
</evidence>
<feature type="signal peptide" evidence="1">
    <location>
        <begin position="1"/>
        <end position="27"/>
    </location>
</feature>
<evidence type="ECO:0000313" key="3">
    <source>
        <dbReference type="EMBL" id="QMW76258.1"/>
    </source>
</evidence>
<gene>
    <name evidence="3" type="ORF">E5259_00860</name>
    <name evidence="2" type="ORF">PMF13cell1_01402</name>
</gene>
<evidence type="ECO:0000313" key="2">
    <source>
        <dbReference type="EMBL" id="QBE95876.1"/>
    </source>
</evidence>
<accession>A0A4P6LV14</accession>
<evidence type="ECO:0000313" key="4">
    <source>
        <dbReference type="Proteomes" id="UP000289794"/>
    </source>
</evidence>
<dbReference type="AlphaFoldDB" id="A0A4P6LV14"/>
<dbReference type="KEGG" id="bpro:PMF13cell1_01402"/>
<organism evidence="2 4">
    <name type="scientific">Blautia producta</name>
    <dbReference type="NCBI Taxonomy" id="33035"/>
    <lineage>
        <taxon>Bacteria</taxon>
        <taxon>Bacillati</taxon>
        <taxon>Bacillota</taxon>
        <taxon>Clostridia</taxon>
        <taxon>Lachnospirales</taxon>
        <taxon>Lachnospiraceae</taxon>
        <taxon>Blautia</taxon>
    </lineage>
</organism>
<dbReference type="RefSeq" id="WP_018595352.1">
    <property type="nucleotide sequence ID" value="NZ_AP031416.1"/>
</dbReference>